<reference evidence="4" key="1">
    <citation type="submission" date="2020-11" db="EMBL/GenBank/DDBJ databases">
        <authorList>
            <person name="Tran Van P."/>
        </authorList>
    </citation>
    <scope>NUCLEOTIDE SEQUENCE</scope>
</reference>
<dbReference type="Proteomes" id="UP000759131">
    <property type="component" value="Unassembled WGS sequence"/>
</dbReference>
<gene>
    <name evidence="4" type="ORF">OSB1V03_LOCUS15293</name>
</gene>
<organism evidence="4">
    <name type="scientific">Medioppia subpectinata</name>
    <dbReference type="NCBI Taxonomy" id="1979941"/>
    <lineage>
        <taxon>Eukaryota</taxon>
        <taxon>Metazoa</taxon>
        <taxon>Ecdysozoa</taxon>
        <taxon>Arthropoda</taxon>
        <taxon>Chelicerata</taxon>
        <taxon>Arachnida</taxon>
        <taxon>Acari</taxon>
        <taxon>Acariformes</taxon>
        <taxon>Sarcoptiformes</taxon>
        <taxon>Oribatida</taxon>
        <taxon>Brachypylina</taxon>
        <taxon>Oppioidea</taxon>
        <taxon>Oppiidae</taxon>
        <taxon>Medioppia</taxon>
    </lineage>
</organism>
<keyword evidence="1" id="KW-0238">DNA-binding</keyword>
<dbReference type="InterPro" id="IPR036388">
    <property type="entry name" value="WH-like_DNA-bd_sf"/>
</dbReference>
<name>A0A7R9Q796_9ACAR</name>
<dbReference type="GO" id="GO:0000981">
    <property type="term" value="F:DNA-binding transcription factor activity, RNA polymerase II-specific"/>
    <property type="evidence" value="ECO:0007669"/>
    <property type="project" value="TreeGrafter"/>
</dbReference>
<keyword evidence="5" id="KW-1185">Reference proteome</keyword>
<evidence type="ECO:0000256" key="2">
    <source>
        <dbReference type="SAM" id="MobiDB-lite"/>
    </source>
</evidence>
<dbReference type="EMBL" id="CAJPIZ010015573">
    <property type="protein sequence ID" value="CAG2115331.1"/>
    <property type="molecule type" value="Genomic_DNA"/>
</dbReference>
<evidence type="ECO:0000259" key="3">
    <source>
        <dbReference type="PROSITE" id="PS51526"/>
    </source>
</evidence>
<evidence type="ECO:0000313" key="5">
    <source>
        <dbReference type="Proteomes" id="UP000759131"/>
    </source>
</evidence>
<dbReference type="PANTHER" id="PTHR12619">
    <property type="entry name" value="RFX TRANSCRIPTION FACTOR FAMILY"/>
    <property type="match status" value="1"/>
</dbReference>
<dbReference type="Gene3D" id="1.10.10.10">
    <property type="entry name" value="Winged helix-like DNA-binding domain superfamily/Winged helix DNA-binding domain"/>
    <property type="match status" value="1"/>
</dbReference>
<dbReference type="InterPro" id="IPR003150">
    <property type="entry name" value="DNA-bd_RFX"/>
</dbReference>
<proteinExistence type="predicted"/>
<dbReference type="OrthoDB" id="10069709at2759"/>
<dbReference type="PROSITE" id="PS51526">
    <property type="entry name" value="RFX_DBD"/>
    <property type="match status" value="1"/>
</dbReference>
<feature type="region of interest" description="Disordered" evidence="2">
    <location>
        <begin position="308"/>
        <end position="332"/>
    </location>
</feature>
<dbReference type="Pfam" id="PF18326">
    <property type="entry name" value="RFX5_N"/>
    <property type="match status" value="1"/>
</dbReference>
<dbReference type="EMBL" id="OC870148">
    <property type="protein sequence ID" value="CAD7634901.1"/>
    <property type="molecule type" value="Genomic_DNA"/>
</dbReference>
<dbReference type="InterPro" id="IPR036390">
    <property type="entry name" value="WH_DNA-bd_sf"/>
</dbReference>
<dbReference type="Gene3D" id="6.10.140.1290">
    <property type="match status" value="1"/>
</dbReference>
<sequence>MATDLMASDRQMNGSSTECQTDANTHCNQNQSLKDCIQQTISDKTKKRITNIINEIEEFNDIEKLLLYIQLPNGSAQELDPLKQKGPGNPFGKKADIEVAQTYTWIQSHLEEDSTVSLPKQEVYEEYKVFCEANKFEPLCVADFGKAMKHVFPKVKPRRLGQRGNSKYCYSGLRKRLNIEAPELPILDTSDYESIKSNKHWNKEKIGVLGDESSVENDVIISWATKLLNRNFDSLQDLAQFIITSNSFDVSLNEKVFMKANDEKQSFKTNAKSVNGLRRRDIQNQLQRKIYEKEAIREQKRRTDLKCLDNNSKVNPSSAAKSIRKNRKNSASKSESFESITSLYLQNAIKIKKEPEFEFSSNLIPNKTQTKVAIPRTVTPSRMSQPAISSIILVPTTTVRLGSPQSTICNENTATTTVSTITTSPLKPNTPKYKRIQPKPVNICRSDSESAVSANNGNEMCETFNSIAKRRHSVSVPIGKETKLKQMEVYVDKQIQPKRQMEEKESSVLATKKRHIDNINTINTMVSNSTNSSGFDDANSSTSLSPISQEMQTINNMVNSDIRIHDLESEALMDYLSFNVTNGNKEHWEASSSNSHQTAQLSQLRKLLENHLPNQLSAKTGAQKLAETVPLEGYSELREALLRKNLNNSVQSYGGLKNSVDSCEQTIGSIVSAKEAECPKNRQMDGTVRSPLQDMHSLSSTVSVKTSQFTNGDYFNGNLFNENKN</sequence>
<feature type="compositionally biased region" description="Polar residues" evidence="2">
    <location>
        <begin position="309"/>
        <end position="320"/>
    </location>
</feature>
<feature type="domain" description="RFX-type winged-helix" evidence="3">
    <location>
        <begin position="102"/>
        <end position="177"/>
    </location>
</feature>
<feature type="compositionally biased region" description="Polar residues" evidence="2">
    <location>
        <begin position="10"/>
        <end position="20"/>
    </location>
</feature>
<dbReference type="GO" id="GO:0000978">
    <property type="term" value="F:RNA polymerase II cis-regulatory region sequence-specific DNA binding"/>
    <property type="evidence" value="ECO:0007669"/>
    <property type="project" value="TreeGrafter"/>
</dbReference>
<accession>A0A7R9Q796</accession>
<dbReference type="InterPro" id="IPR039779">
    <property type="entry name" value="RFX-like"/>
</dbReference>
<dbReference type="FunFam" id="1.10.10.10:FF:000422">
    <property type="entry name" value="DNA-binding protein RFX7"/>
    <property type="match status" value="1"/>
</dbReference>
<dbReference type="SUPFAM" id="SSF46785">
    <property type="entry name" value="Winged helix' DNA-binding domain"/>
    <property type="match status" value="1"/>
</dbReference>
<dbReference type="AlphaFoldDB" id="A0A7R9Q796"/>
<evidence type="ECO:0000313" key="4">
    <source>
        <dbReference type="EMBL" id="CAD7634901.1"/>
    </source>
</evidence>
<evidence type="ECO:0000256" key="1">
    <source>
        <dbReference type="ARBA" id="ARBA00023125"/>
    </source>
</evidence>
<feature type="region of interest" description="Disordered" evidence="2">
    <location>
        <begin position="1"/>
        <end position="20"/>
    </location>
</feature>
<feature type="non-terminal residue" evidence="4">
    <location>
        <position position="1"/>
    </location>
</feature>
<dbReference type="PANTHER" id="PTHR12619:SF21">
    <property type="entry name" value="RFX-TYPE WINGED-HELIX DOMAIN-CONTAINING PROTEIN"/>
    <property type="match status" value="1"/>
</dbReference>
<protein>
    <recommendedName>
        <fullName evidence="3">RFX-type winged-helix domain-containing protein</fullName>
    </recommendedName>
</protein>
<dbReference type="Pfam" id="PF02257">
    <property type="entry name" value="RFX_DNA_binding"/>
    <property type="match status" value="1"/>
</dbReference>